<feature type="transmembrane region" description="Helical" evidence="1">
    <location>
        <begin position="56"/>
        <end position="82"/>
    </location>
</feature>
<gene>
    <name evidence="2" type="ORF">ASAP_2971</name>
</gene>
<dbReference type="AlphaFoldDB" id="A0A060QLS4"/>
<name>A0A060QLS4_9PROT</name>
<keyword evidence="1" id="KW-1133">Transmembrane helix</keyword>
<evidence type="ECO:0000313" key="3">
    <source>
        <dbReference type="Proteomes" id="UP000027583"/>
    </source>
</evidence>
<evidence type="ECO:0000313" key="2">
    <source>
        <dbReference type="EMBL" id="CDG41016.1"/>
    </source>
</evidence>
<dbReference type="RefSeq" id="WP_023977694.1">
    <property type="nucleotide sequence ID" value="NZ_CBLX010000025.1"/>
</dbReference>
<reference evidence="2 3" key="2">
    <citation type="journal article" date="2014" name="PLoS ONE">
        <title>Evolution of mitochondria reconstructed from the energy metabolism of living bacteria.</title>
        <authorList>
            <person name="Degli Esposti M."/>
            <person name="Chouaia B."/>
            <person name="Comandatore F."/>
            <person name="Crotti E."/>
            <person name="Sassera D."/>
            <person name="Lievens P.M."/>
            <person name="Daffonchio D."/>
            <person name="Bandi C."/>
        </authorList>
    </citation>
    <scope>NUCLEOTIDE SEQUENCE [LARGE SCALE GENOMIC DNA]</scope>
    <source>
        <strain evidence="2 3">SF2.1</strain>
    </source>
</reference>
<evidence type="ECO:0000256" key="1">
    <source>
        <dbReference type="SAM" id="Phobius"/>
    </source>
</evidence>
<keyword evidence="1" id="KW-0472">Membrane</keyword>
<reference evidence="2 3" key="1">
    <citation type="journal article" date="2014" name="Genome Biol. Evol.">
        <title>Acetic acid bacteria genomes reveal functional traits for adaptation to life in insect guts.</title>
        <authorList>
            <person name="Chouaia B."/>
            <person name="Gaiarsa S."/>
            <person name="Crotti E."/>
            <person name="Comandatore F."/>
            <person name="Degli Esposti M."/>
            <person name="Ricci I."/>
            <person name="Alma A."/>
            <person name="Favia G."/>
            <person name="Bandi C."/>
            <person name="Daffonchio D."/>
        </authorList>
    </citation>
    <scope>NUCLEOTIDE SEQUENCE [LARGE SCALE GENOMIC DNA]</scope>
    <source>
        <strain evidence="2 3">SF2.1</strain>
    </source>
</reference>
<dbReference type="EMBL" id="CBLX010000025">
    <property type="protein sequence ID" value="CDG41016.1"/>
    <property type="molecule type" value="Genomic_DNA"/>
</dbReference>
<dbReference type="Proteomes" id="UP000027583">
    <property type="component" value="Unassembled WGS sequence"/>
</dbReference>
<accession>A0A060QLS4</accession>
<keyword evidence="1" id="KW-0812">Transmembrane</keyword>
<protein>
    <submittedName>
        <fullName evidence="2">Uncharacterized protein</fullName>
    </submittedName>
</protein>
<sequence length="139" mass="15156">MIGYFRHPVLANGLRLLRRHSSLLSILLIAGVVLAEPAHAQTIDSWMESWVQRALTAFRYLIAFICVVGGLGAILWGVIHFITLMRGRNSQHNLFAIGSSIAGGVILLSFAAFSGMLTRSQSSNGVEFNGSAQQIQMDQ</sequence>
<organism evidence="2 3">
    <name type="scientific">Asaia bogorensis</name>
    <dbReference type="NCBI Taxonomy" id="91915"/>
    <lineage>
        <taxon>Bacteria</taxon>
        <taxon>Pseudomonadati</taxon>
        <taxon>Pseudomonadota</taxon>
        <taxon>Alphaproteobacteria</taxon>
        <taxon>Acetobacterales</taxon>
        <taxon>Acetobacteraceae</taxon>
        <taxon>Asaia</taxon>
    </lineage>
</organism>
<feature type="transmembrane region" description="Helical" evidence="1">
    <location>
        <begin position="94"/>
        <end position="113"/>
    </location>
</feature>
<comment type="caution">
    <text evidence="2">The sequence shown here is derived from an EMBL/GenBank/DDBJ whole genome shotgun (WGS) entry which is preliminary data.</text>
</comment>
<proteinExistence type="predicted"/>